<comment type="similarity">
    <text evidence="1 7">Belongs to the GHMP kinase family. IspE subfamily.</text>
</comment>
<comment type="function">
    <text evidence="7">Catalyzes the phosphorylation of the position 2 hydroxy group of 4-diphosphocytidyl-2C-methyl-D-erythritol.</text>
</comment>
<dbReference type="NCBIfam" id="TIGR00154">
    <property type="entry name" value="ispE"/>
    <property type="match status" value="1"/>
</dbReference>
<keyword evidence="7" id="KW-0414">Isoprene biosynthesis</keyword>
<evidence type="ECO:0000256" key="5">
    <source>
        <dbReference type="ARBA" id="ARBA00022741"/>
    </source>
</evidence>
<dbReference type="PANTHER" id="PTHR43527">
    <property type="entry name" value="4-DIPHOSPHOCYTIDYL-2-C-METHYL-D-ERYTHRITOL KINASE, CHLOROPLASTIC"/>
    <property type="match status" value="1"/>
</dbReference>
<evidence type="ECO:0000259" key="9">
    <source>
        <dbReference type="Pfam" id="PF08544"/>
    </source>
</evidence>
<dbReference type="InterPro" id="IPR004424">
    <property type="entry name" value="IspE"/>
</dbReference>
<feature type="domain" description="GHMP kinase N-terminal" evidence="8">
    <location>
        <begin position="67"/>
        <end position="145"/>
    </location>
</feature>
<evidence type="ECO:0000259" key="8">
    <source>
        <dbReference type="Pfam" id="PF00288"/>
    </source>
</evidence>
<dbReference type="InterPro" id="IPR006204">
    <property type="entry name" value="GHMP_kinase_N_dom"/>
</dbReference>
<dbReference type="PANTHER" id="PTHR43527:SF2">
    <property type="entry name" value="4-DIPHOSPHOCYTIDYL-2-C-METHYL-D-ERYTHRITOL KINASE, CHLOROPLASTIC"/>
    <property type="match status" value="1"/>
</dbReference>
<reference evidence="10 11" key="1">
    <citation type="submission" date="2021-06" db="EMBL/GenBank/DDBJ databases">
        <authorList>
            <person name="Sun Q."/>
            <person name="Li D."/>
        </authorList>
    </citation>
    <scope>NUCLEOTIDE SEQUENCE [LARGE SCALE GENOMIC DNA]</scope>
    <source>
        <strain evidence="10 11">MSJ-5</strain>
    </source>
</reference>
<dbReference type="EC" id="2.7.1.148" evidence="2 7"/>
<gene>
    <name evidence="7" type="primary">ispE</name>
    <name evidence="10" type="ORF">KQI88_06635</name>
</gene>
<dbReference type="Pfam" id="PF00288">
    <property type="entry name" value="GHMP_kinases_N"/>
    <property type="match status" value="1"/>
</dbReference>
<keyword evidence="7" id="KW-0067">ATP-binding</keyword>
<comment type="catalytic activity">
    <reaction evidence="7">
        <text>4-CDP-2-C-methyl-D-erythritol + ATP = 4-CDP-2-C-methyl-D-erythritol 2-phosphate + ADP + H(+)</text>
        <dbReference type="Rhea" id="RHEA:18437"/>
        <dbReference type="ChEBI" id="CHEBI:15378"/>
        <dbReference type="ChEBI" id="CHEBI:30616"/>
        <dbReference type="ChEBI" id="CHEBI:57823"/>
        <dbReference type="ChEBI" id="CHEBI:57919"/>
        <dbReference type="ChEBI" id="CHEBI:456216"/>
        <dbReference type="EC" id="2.7.1.148"/>
    </reaction>
</comment>
<dbReference type="Pfam" id="PF08544">
    <property type="entry name" value="GHMP_kinases_C"/>
    <property type="match status" value="1"/>
</dbReference>
<organism evidence="10 11">
    <name type="scientific">Alkaliphilus flagellatus</name>
    <dbReference type="NCBI Taxonomy" id="2841507"/>
    <lineage>
        <taxon>Bacteria</taxon>
        <taxon>Bacillati</taxon>
        <taxon>Bacillota</taxon>
        <taxon>Clostridia</taxon>
        <taxon>Peptostreptococcales</taxon>
        <taxon>Natronincolaceae</taxon>
        <taxon>Alkaliphilus</taxon>
    </lineage>
</organism>
<feature type="domain" description="GHMP kinase C-terminal" evidence="9">
    <location>
        <begin position="201"/>
        <end position="277"/>
    </location>
</feature>
<feature type="binding site" evidence="7">
    <location>
        <begin position="95"/>
        <end position="105"/>
    </location>
    <ligand>
        <name>ATP</name>
        <dbReference type="ChEBI" id="CHEBI:30616"/>
    </ligand>
</feature>
<keyword evidence="4 7" id="KW-0808">Transferase</keyword>
<evidence type="ECO:0000256" key="7">
    <source>
        <dbReference type="HAMAP-Rule" id="MF_00061"/>
    </source>
</evidence>
<proteinExistence type="inferred from homology"/>
<comment type="caution">
    <text evidence="10">The sequence shown here is derived from an EMBL/GenBank/DDBJ whole genome shotgun (WGS) entry which is preliminary data.</text>
</comment>
<dbReference type="PIRSF" id="PIRSF010376">
    <property type="entry name" value="IspE"/>
    <property type="match status" value="1"/>
</dbReference>
<dbReference type="EMBL" id="JAHLQK010000002">
    <property type="protein sequence ID" value="MBU5676088.1"/>
    <property type="molecule type" value="Genomic_DNA"/>
</dbReference>
<keyword evidence="11" id="KW-1185">Reference proteome</keyword>
<comment type="pathway">
    <text evidence="7">Isoprenoid biosynthesis; isopentenyl diphosphate biosynthesis via DXP pathway; isopentenyl diphosphate from 1-deoxy-D-xylulose 5-phosphate: step 3/6.</text>
</comment>
<keyword evidence="7 10" id="KW-0418">Kinase</keyword>
<feature type="active site" evidence="7">
    <location>
        <position position="137"/>
    </location>
</feature>
<evidence type="ECO:0000256" key="6">
    <source>
        <dbReference type="ARBA" id="ARBA00032554"/>
    </source>
</evidence>
<dbReference type="GO" id="GO:0050515">
    <property type="term" value="F:4-(cytidine 5'-diphospho)-2-C-methyl-D-erythritol kinase activity"/>
    <property type="evidence" value="ECO:0007669"/>
    <property type="project" value="UniProtKB-EC"/>
</dbReference>
<evidence type="ECO:0000313" key="10">
    <source>
        <dbReference type="EMBL" id="MBU5676088.1"/>
    </source>
</evidence>
<dbReference type="InterPro" id="IPR013750">
    <property type="entry name" value="GHMP_kinase_C_dom"/>
</dbReference>
<name>A0ABS6G0R5_9FIRM</name>
<feature type="active site" evidence="7">
    <location>
        <position position="11"/>
    </location>
</feature>
<keyword evidence="5 7" id="KW-0547">Nucleotide-binding</keyword>
<evidence type="ECO:0000256" key="3">
    <source>
        <dbReference type="ARBA" id="ARBA00017473"/>
    </source>
</evidence>
<evidence type="ECO:0000256" key="2">
    <source>
        <dbReference type="ARBA" id="ARBA00012052"/>
    </source>
</evidence>
<accession>A0ABS6G0R5</accession>
<dbReference type="RefSeq" id="WP_216415568.1">
    <property type="nucleotide sequence ID" value="NZ_JAHLQK010000002.1"/>
</dbReference>
<dbReference type="HAMAP" id="MF_00061">
    <property type="entry name" value="IspE"/>
    <property type="match status" value="1"/>
</dbReference>
<evidence type="ECO:0000313" key="11">
    <source>
        <dbReference type="Proteomes" id="UP000779508"/>
    </source>
</evidence>
<sequence>MKQINLKSRAKINLSLDVIGKRPDGYHEVEMIMQQINLYDNICIRERDDKEIKIFTNCEYIPKNVSNIAYKAADRLRRVLSISKGVDIYIDKQIPVAAGLAGGSSNAAAVLKGLNHLWDLRLSTKELMDIGVTIGADVPFCILGGTALAKGIGDKLTPIDSNIKNTWIVLAKPPISVSTGEVYGQLDLSKITDRPNTTQLVDAIKEGNIYALSSNMGNILETVTETKYNIITEIKRRMMEYNALGAMMSGSGPTVFGIYKNYEKAKSAYEHLSLFYKQTYMVQTYNGGKKIG</sequence>
<dbReference type="Proteomes" id="UP000779508">
    <property type="component" value="Unassembled WGS sequence"/>
</dbReference>
<evidence type="ECO:0000256" key="1">
    <source>
        <dbReference type="ARBA" id="ARBA00009684"/>
    </source>
</evidence>
<protein>
    <recommendedName>
        <fullName evidence="3 7">4-diphosphocytidyl-2-C-methyl-D-erythritol kinase</fullName>
        <shortName evidence="7">CMK</shortName>
        <ecNumber evidence="2 7">2.7.1.148</ecNumber>
    </recommendedName>
    <alternativeName>
        <fullName evidence="6 7">4-(cytidine-5'-diphospho)-2-C-methyl-D-erythritol kinase</fullName>
    </alternativeName>
</protein>
<evidence type="ECO:0000256" key="4">
    <source>
        <dbReference type="ARBA" id="ARBA00022679"/>
    </source>
</evidence>